<evidence type="ECO:0000259" key="2">
    <source>
        <dbReference type="Pfam" id="PF08241"/>
    </source>
</evidence>
<proteinExistence type="predicted"/>
<dbReference type="GO" id="GO:0032259">
    <property type="term" value="P:methylation"/>
    <property type="evidence" value="ECO:0007669"/>
    <property type="project" value="UniProtKB-KW"/>
</dbReference>
<dbReference type="EMBL" id="MLQM01000242">
    <property type="protein sequence ID" value="OHU91916.1"/>
    <property type="molecule type" value="Genomic_DNA"/>
</dbReference>
<dbReference type="InterPro" id="IPR029063">
    <property type="entry name" value="SAM-dependent_MTases_sf"/>
</dbReference>
<dbReference type="SUPFAM" id="SSF53335">
    <property type="entry name" value="S-adenosyl-L-methionine-dependent methyltransferases"/>
    <property type="match status" value="1"/>
</dbReference>
<feature type="domain" description="Methyltransferase type 11" evidence="2">
    <location>
        <begin position="99"/>
        <end position="206"/>
    </location>
</feature>
<reference evidence="3 4" key="1">
    <citation type="submission" date="2016-10" db="EMBL/GenBank/DDBJ databases">
        <title>Genome sequence of Mycobacterium talmonii.</title>
        <authorList>
            <person name="Greninger A.L."/>
            <person name="Elliott B."/>
            <person name="Vasireddy S."/>
            <person name="Vasireddy R."/>
        </authorList>
    </citation>
    <scope>NUCLEOTIDE SEQUENCE [LARGE SCALE GENOMIC DNA]</scope>
    <source>
        <strain evidence="4">NE-TNMC-100812</strain>
    </source>
</reference>
<keyword evidence="1" id="KW-0472">Membrane</keyword>
<dbReference type="PANTHER" id="PTHR45277">
    <property type="entry name" value="EXPRESSED PROTEIN"/>
    <property type="match status" value="1"/>
</dbReference>
<sequence>MADTTIAKHQGDYGVDGSFHTFSARAQGLGVLAQSATLLGFAALSAARGKRLRAALSGAAGAGVLASAGLYLYATRAGKFRVWDELLDGLRLRGDETVLDMGCGRGAVLLAAAKRLPHGKAIGVDLWQADQTDNSEQATLANAALEQVLDRVEVHTADMTALPLADGSVDVVVSNLAIHNIPSRDGRRRALTEAVRVLRPGGRLVIADLWEIRNHAAQLRELGWRNVTQRNLGWRMWYGGPWAATRLVTATKPS</sequence>
<organism evidence="3 4">
    <name type="scientific">Mycobacterium talmoniae</name>
    <dbReference type="NCBI Taxonomy" id="1858794"/>
    <lineage>
        <taxon>Bacteria</taxon>
        <taxon>Bacillati</taxon>
        <taxon>Actinomycetota</taxon>
        <taxon>Actinomycetes</taxon>
        <taxon>Mycobacteriales</taxon>
        <taxon>Mycobacteriaceae</taxon>
        <taxon>Mycobacterium</taxon>
    </lineage>
</organism>
<dbReference type="RefSeq" id="WP_071029853.1">
    <property type="nucleotide sequence ID" value="NZ_MLQM01000242.1"/>
</dbReference>
<dbReference type="InterPro" id="IPR013216">
    <property type="entry name" value="Methyltransf_11"/>
</dbReference>
<name>A0A1S1MXI6_9MYCO</name>
<gene>
    <name evidence="3" type="ORF">BKN37_25360</name>
</gene>
<dbReference type="AlphaFoldDB" id="A0A1S1MXI6"/>
<keyword evidence="3" id="KW-0808">Transferase</keyword>
<keyword evidence="3" id="KW-0489">Methyltransferase</keyword>
<evidence type="ECO:0000313" key="3">
    <source>
        <dbReference type="EMBL" id="OHU91916.1"/>
    </source>
</evidence>
<dbReference type="PANTHER" id="PTHR45277:SF1">
    <property type="entry name" value="EXPRESSED PROTEIN"/>
    <property type="match status" value="1"/>
</dbReference>
<accession>A0A1S1MXI6</accession>
<dbReference type="Pfam" id="PF08241">
    <property type="entry name" value="Methyltransf_11"/>
    <property type="match status" value="1"/>
</dbReference>
<comment type="caution">
    <text evidence="3">The sequence shown here is derived from an EMBL/GenBank/DDBJ whole genome shotgun (WGS) entry which is preliminary data.</text>
</comment>
<keyword evidence="1" id="KW-0812">Transmembrane</keyword>
<evidence type="ECO:0000256" key="1">
    <source>
        <dbReference type="SAM" id="Phobius"/>
    </source>
</evidence>
<dbReference type="GO" id="GO:0008757">
    <property type="term" value="F:S-adenosylmethionine-dependent methyltransferase activity"/>
    <property type="evidence" value="ECO:0007669"/>
    <property type="project" value="InterPro"/>
</dbReference>
<dbReference type="Proteomes" id="UP000179734">
    <property type="component" value="Unassembled WGS sequence"/>
</dbReference>
<protein>
    <submittedName>
        <fullName evidence="3">Methyltransferase</fullName>
    </submittedName>
</protein>
<feature type="transmembrane region" description="Helical" evidence="1">
    <location>
        <begin position="54"/>
        <end position="74"/>
    </location>
</feature>
<keyword evidence="1" id="KW-1133">Transmembrane helix</keyword>
<dbReference type="CDD" id="cd02440">
    <property type="entry name" value="AdoMet_MTases"/>
    <property type="match status" value="1"/>
</dbReference>
<evidence type="ECO:0000313" key="4">
    <source>
        <dbReference type="Proteomes" id="UP000179734"/>
    </source>
</evidence>
<keyword evidence="4" id="KW-1185">Reference proteome</keyword>
<dbReference type="Gene3D" id="3.40.50.150">
    <property type="entry name" value="Vaccinia Virus protein VP39"/>
    <property type="match status" value="1"/>
</dbReference>